<keyword evidence="9" id="KW-1185">Reference proteome</keyword>
<dbReference type="NCBIfam" id="TIGR00765">
    <property type="entry name" value="yihY_not_rbn"/>
    <property type="match status" value="1"/>
</dbReference>
<evidence type="ECO:0000313" key="8">
    <source>
        <dbReference type="EMBL" id="MDN3921622.1"/>
    </source>
</evidence>
<keyword evidence="3" id="KW-0997">Cell inner membrane</keyword>
<accession>A0ABT8DTU8</accession>
<dbReference type="HAMAP" id="MF_00672">
    <property type="entry name" value="UPF0761"/>
    <property type="match status" value="1"/>
</dbReference>
<keyword evidence="2 7" id="KW-1003">Cell membrane</keyword>
<evidence type="ECO:0000256" key="1">
    <source>
        <dbReference type="ARBA" id="ARBA00004651"/>
    </source>
</evidence>
<comment type="caution">
    <text evidence="8">The sequence shown here is derived from an EMBL/GenBank/DDBJ whole genome shotgun (WGS) entry which is preliminary data.</text>
</comment>
<comment type="similarity">
    <text evidence="7">Belongs to the UPF0761 family.</text>
</comment>
<feature type="transmembrane region" description="Helical" evidence="7">
    <location>
        <begin position="261"/>
        <end position="282"/>
    </location>
</feature>
<dbReference type="Pfam" id="PF03631">
    <property type="entry name" value="Virul_fac_BrkB"/>
    <property type="match status" value="1"/>
</dbReference>
<evidence type="ECO:0000256" key="6">
    <source>
        <dbReference type="ARBA" id="ARBA00023136"/>
    </source>
</evidence>
<keyword evidence="5 7" id="KW-1133">Transmembrane helix</keyword>
<dbReference type="InterPro" id="IPR023679">
    <property type="entry name" value="UPF0761_bac"/>
</dbReference>
<evidence type="ECO:0000256" key="2">
    <source>
        <dbReference type="ARBA" id="ARBA00022475"/>
    </source>
</evidence>
<comment type="subcellular location">
    <subcellularLocation>
        <location evidence="1 7">Cell membrane</location>
        <topology evidence="1 7">Multi-pass membrane protein</topology>
    </subcellularLocation>
</comment>
<reference evidence="8 9" key="1">
    <citation type="submission" date="2023-06" db="EMBL/GenBank/DDBJ databases">
        <title>Pelomonas sp. PFR6 16S ribosomal RNA gene Genome sequencing and assembly.</title>
        <authorList>
            <person name="Woo H."/>
        </authorList>
    </citation>
    <scope>NUCLEOTIDE SEQUENCE [LARGE SCALE GENOMIC DNA]</scope>
    <source>
        <strain evidence="8 9">PFR6</strain>
    </source>
</reference>
<protein>
    <recommendedName>
        <fullName evidence="7">UPF0761 membrane protein QWJ38_15110</fullName>
    </recommendedName>
</protein>
<gene>
    <name evidence="8" type="ORF">QWJ38_15110</name>
</gene>
<evidence type="ECO:0000256" key="7">
    <source>
        <dbReference type="HAMAP-Rule" id="MF_00672"/>
    </source>
</evidence>
<dbReference type="RefSeq" id="WP_290359941.1">
    <property type="nucleotide sequence ID" value="NZ_JAUHHC010000004.1"/>
</dbReference>
<dbReference type="EMBL" id="JAUHHC010000004">
    <property type="protein sequence ID" value="MDN3921622.1"/>
    <property type="molecule type" value="Genomic_DNA"/>
</dbReference>
<evidence type="ECO:0000256" key="3">
    <source>
        <dbReference type="ARBA" id="ARBA00022519"/>
    </source>
</evidence>
<feature type="transmembrane region" description="Helical" evidence="7">
    <location>
        <begin position="109"/>
        <end position="128"/>
    </location>
</feature>
<name>A0ABT8DTU8_9BURK</name>
<feature type="transmembrane region" description="Helical" evidence="7">
    <location>
        <begin position="39"/>
        <end position="72"/>
    </location>
</feature>
<evidence type="ECO:0000256" key="5">
    <source>
        <dbReference type="ARBA" id="ARBA00022989"/>
    </source>
</evidence>
<organism evidence="8 9">
    <name type="scientific">Roseateles violae</name>
    <dbReference type="NCBI Taxonomy" id="3058042"/>
    <lineage>
        <taxon>Bacteria</taxon>
        <taxon>Pseudomonadati</taxon>
        <taxon>Pseudomonadota</taxon>
        <taxon>Betaproteobacteria</taxon>
        <taxon>Burkholderiales</taxon>
        <taxon>Sphaerotilaceae</taxon>
        <taxon>Roseateles</taxon>
    </lineage>
</organism>
<proteinExistence type="inferred from homology"/>
<dbReference type="InterPro" id="IPR017039">
    <property type="entry name" value="Virul_fac_BrkB"/>
</dbReference>
<sequence length="411" mass="44937">MTDETVPRATLKEFVQTLMNWPLRQTLRGLRVRFAEERLGLTAGSLTFTTLISLVPLLTVALALFTAFPIFASFQQALEQYFLKSLIPPNIAKPVLGALTQFAAKANRLGAVGLVVLGFTALALMLTIDRTLNAIWRVTRPRPIAQRVLVYWAALTLGPLLLGASLTLTSYAVSAGQGFVKTMPGGLAALLEGIEIVVLATAVAALFRYVPNTEVRWRHALFGGVFVALAFTAAKSGLAWYVKKVPTYSTLYGAFATVPIFLIWMYLGWVIMLVGAVLAAHAPSLGQGLRRLPDTPGLRLELALDVLRTLLNSKKAGEAGMSSLNLAARLRIDPLQLEPVLDALLDLDWLGRLDEEGSQRLVLLRVPEETSAEPLMHALLAQRSAGLAPLWQRGDWQRWTLAELLGMQHDQ</sequence>
<feature type="transmembrane region" description="Helical" evidence="7">
    <location>
        <begin position="185"/>
        <end position="207"/>
    </location>
</feature>
<dbReference type="PANTHER" id="PTHR30213">
    <property type="entry name" value="INNER MEMBRANE PROTEIN YHJD"/>
    <property type="match status" value="1"/>
</dbReference>
<keyword evidence="6 7" id="KW-0472">Membrane</keyword>
<keyword evidence="4 7" id="KW-0812">Transmembrane</keyword>
<evidence type="ECO:0000256" key="4">
    <source>
        <dbReference type="ARBA" id="ARBA00022692"/>
    </source>
</evidence>
<evidence type="ECO:0000313" key="9">
    <source>
        <dbReference type="Proteomes" id="UP001228044"/>
    </source>
</evidence>
<dbReference type="Proteomes" id="UP001228044">
    <property type="component" value="Unassembled WGS sequence"/>
</dbReference>
<feature type="transmembrane region" description="Helical" evidence="7">
    <location>
        <begin position="149"/>
        <end position="173"/>
    </location>
</feature>
<dbReference type="PANTHER" id="PTHR30213:SF0">
    <property type="entry name" value="UPF0761 MEMBRANE PROTEIN YIHY"/>
    <property type="match status" value="1"/>
</dbReference>
<feature type="transmembrane region" description="Helical" evidence="7">
    <location>
        <begin position="219"/>
        <end position="241"/>
    </location>
</feature>